<name>A0A1T4PN39_9FIRM</name>
<accession>A0A1T4PN39</accession>
<evidence type="ECO:0000256" key="3">
    <source>
        <dbReference type="ARBA" id="ARBA00007931"/>
    </source>
</evidence>
<dbReference type="GO" id="GO:0006508">
    <property type="term" value="P:proteolysis"/>
    <property type="evidence" value="ECO:0007669"/>
    <property type="project" value="UniProtKB-KW"/>
</dbReference>
<dbReference type="OrthoDB" id="166377at2"/>
<evidence type="ECO:0000256" key="10">
    <source>
        <dbReference type="ARBA" id="ARBA00023049"/>
    </source>
</evidence>
<evidence type="ECO:0000256" key="1">
    <source>
        <dbReference type="ARBA" id="ARBA00001947"/>
    </source>
</evidence>
<keyword evidence="7" id="KW-0378">Hydrolase</keyword>
<dbReference type="PANTHER" id="PTHR39188:SF3">
    <property type="entry name" value="STAGE IV SPORULATION PROTEIN FB"/>
    <property type="match status" value="1"/>
</dbReference>
<dbReference type="AlphaFoldDB" id="A0A1T4PN39"/>
<evidence type="ECO:0000313" key="15">
    <source>
        <dbReference type="Proteomes" id="UP000190625"/>
    </source>
</evidence>
<dbReference type="CDD" id="cd06161">
    <property type="entry name" value="S2P-M50_SpoIVFB"/>
    <property type="match status" value="1"/>
</dbReference>
<keyword evidence="10" id="KW-0482">Metalloprotease</keyword>
<evidence type="ECO:0000256" key="9">
    <source>
        <dbReference type="ARBA" id="ARBA00022989"/>
    </source>
</evidence>
<feature type="transmembrane region" description="Helical" evidence="12">
    <location>
        <begin position="12"/>
        <end position="29"/>
    </location>
</feature>
<evidence type="ECO:0000256" key="8">
    <source>
        <dbReference type="ARBA" id="ARBA00022833"/>
    </source>
</evidence>
<evidence type="ECO:0000256" key="2">
    <source>
        <dbReference type="ARBA" id="ARBA00004141"/>
    </source>
</evidence>
<dbReference type="RefSeq" id="WP_078810680.1">
    <property type="nucleotide sequence ID" value="NZ_FUWM01000020.1"/>
</dbReference>
<dbReference type="GO" id="GO:0016020">
    <property type="term" value="C:membrane"/>
    <property type="evidence" value="ECO:0007669"/>
    <property type="project" value="UniProtKB-SubCell"/>
</dbReference>
<keyword evidence="5 12" id="KW-0812">Transmembrane</keyword>
<comment type="subcellular location">
    <subcellularLocation>
        <location evidence="2">Membrane</location>
        <topology evidence="2">Multi-pass membrane protein</topology>
    </subcellularLocation>
</comment>
<keyword evidence="9 12" id="KW-1133">Transmembrane helix</keyword>
<evidence type="ECO:0000256" key="11">
    <source>
        <dbReference type="ARBA" id="ARBA00023136"/>
    </source>
</evidence>
<comment type="similarity">
    <text evidence="3">Belongs to the peptidase M50B family.</text>
</comment>
<keyword evidence="6" id="KW-0479">Metal-binding</keyword>
<feature type="transmembrane region" description="Helical" evidence="12">
    <location>
        <begin position="165"/>
        <end position="196"/>
    </location>
</feature>
<feature type="transmembrane region" description="Helical" evidence="12">
    <location>
        <begin position="117"/>
        <end position="136"/>
    </location>
</feature>
<reference evidence="15" key="1">
    <citation type="submission" date="2017-02" db="EMBL/GenBank/DDBJ databases">
        <authorList>
            <person name="Varghese N."/>
            <person name="Submissions S."/>
        </authorList>
    </citation>
    <scope>NUCLEOTIDE SEQUENCE [LARGE SCALE GENOMIC DNA]</scope>
    <source>
        <strain evidence="15">ATCC BAA-73</strain>
    </source>
</reference>
<sequence length="289" mass="32908">MYIIKIWGVKIKLNLLFLVVILIFGYFRLLDKALITFGVALLHEISHVIVAKNNNVSIDEIELLPFGGVAKYGDLLELEPLVEIKTALAGPICNLFLAMGMIVALRYSLFSVDWSLFFIRTNLIIAFFNLLPAFPLDGGRILRAVKTEKLGFRQATKLSIKISKYLSIGVGILAIIGLWLGYFNIIILIIAFFIYISASKENKNSIFILMRYLAQKEERLQAEEILRNEELVVIKDAQIKRIIEKFKPKYFHTVVILNQNLDIVATLTEEEIIDGMLNFGINTRVKELI</sequence>
<feature type="domain" description="Peptidase M50" evidence="13">
    <location>
        <begin position="117"/>
        <end position="165"/>
    </location>
</feature>
<keyword evidence="11 12" id="KW-0472">Membrane</keyword>
<dbReference type="GO" id="GO:0046872">
    <property type="term" value="F:metal ion binding"/>
    <property type="evidence" value="ECO:0007669"/>
    <property type="project" value="UniProtKB-KW"/>
</dbReference>
<proteinExistence type="inferred from homology"/>
<dbReference type="Proteomes" id="UP000190625">
    <property type="component" value="Unassembled WGS sequence"/>
</dbReference>
<comment type="cofactor">
    <cofactor evidence="1">
        <name>Zn(2+)</name>
        <dbReference type="ChEBI" id="CHEBI:29105"/>
    </cofactor>
</comment>
<dbReference type="EMBL" id="FUWM01000020">
    <property type="protein sequence ID" value="SJZ92970.1"/>
    <property type="molecule type" value="Genomic_DNA"/>
</dbReference>
<evidence type="ECO:0000256" key="6">
    <source>
        <dbReference type="ARBA" id="ARBA00022723"/>
    </source>
</evidence>
<protein>
    <submittedName>
        <fullName evidence="14">Stage IV sporulation protein FB</fullName>
    </submittedName>
</protein>
<dbReference type="InterPro" id="IPR008915">
    <property type="entry name" value="Peptidase_M50"/>
</dbReference>
<organism evidence="14 15">
    <name type="scientific">Selenihalanaerobacter shriftii</name>
    <dbReference type="NCBI Taxonomy" id="142842"/>
    <lineage>
        <taxon>Bacteria</taxon>
        <taxon>Bacillati</taxon>
        <taxon>Bacillota</taxon>
        <taxon>Clostridia</taxon>
        <taxon>Halanaerobiales</taxon>
        <taxon>Halobacteroidaceae</taxon>
        <taxon>Selenihalanaerobacter</taxon>
    </lineage>
</organism>
<evidence type="ECO:0000259" key="13">
    <source>
        <dbReference type="Pfam" id="PF02163"/>
    </source>
</evidence>
<dbReference type="PANTHER" id="PTHR39188">
    <property type="entry name" value="MEMBRANE-ASSOCIATED ZINC METALLOPROTEASE M50B"/>
    <property type="match status" value="1"/>
</dbReference>
<feature type="domain" description="Peptidase M50" evidence="13">
    <location>
        <begin position="37"/>
        <end position="106"/>
    </location>
</feature>
<dbReference type="GO" id="GO:0008237">
    <property type="term" value="F:metallopeptidase activity"/>
    <property type="evidence" value="ECO:0007669"/>
    <property type="project" value="UniProtKB-KW"/>
</dbReference>
<evidence type="ECO:0000256" key="12">
    <source>
        <dbReference type="SAM" id="Phobius"/>
    </source>
</evidence>
<keyword evidence="8" id="KW-0862">Zinc</keyword>
<evidence type="ECO:0000256" key="5">
    <source>
        <dbReference type="ARBA" id="ARBA00022692"/>
    </source>
</evidence>
<feature type="transmembrane region" description="Helical" evidence="12">
    <location>
        <begin position="86"/>
        <end position="105"/>
    </location>
</feature>
<keyword evidence="4" id="KW-0645">Protease</keyword>
<dbReference type="STRING" id="142842.SAMN02745118_02238"/>
<evidence type="ECO:0000256" key="7">
    <source>
        <dbReference type="ARBA" id="ARBA00022801"/>
    </source>
</evidence>
<gene>
    <name evidence="14" type="ORF">SAMN02745118_02238</name>
</gene>
<keyword evidence="15" id="KW-1185">Reference proteome</keyword>
<dbReference type="Pfam" id="PF02163">
    <property type="entry name" value="Peptidase_M50"/>
    <property type="match status" value="2"/>
</dbReference>
<evidence type="ECO:0000313" key="14">
    <source>
        <dbReference type="EMBL" id="SJZ92970.1"/>
    </source>
</evidence>
<evidence type="ECO:0000256" key="4">
    <source>
        <dbReference type="ARBA" id="ARBA00022670"/>
    </source>
</evidence>